<evidence type="ECO:0000256" key="1">
    <source>
        <dbReference type="SAM" id="MobiDB-lite"/>
    </source>
</evidence>
<keyword evidence="2" id="KW-0812">Transmembrane</keyword>
<dbReference type="RefSeq" id="WP_182545345.1">
    <property type="nucleotide sequence ID" value="NZ_JACGWZ010000004.1"/>
</dbReference>
<sequence>MASTDGGASAGDQDPRGEEAFERELERRLGTIESPEYRDPAREDLPLSEMVVFTILSAVVVVLVHLWGY</sequence>
<comment type="caution">
    <text evidence="3">The sequence shown here is derived from an EMBL/GenBank/DDBJ whole genome shotgun (WGS) entry which is preliminary data.</text>
</comment>
<gene>
    <name evidence="3" type="ORF">FHX42_003334</name>
</gene>
<organism evidence="3 4">
    <name type="scientific">Halosaccharopolyspora lacisalsi</name>
    <dbReference type="NCBI Taxonomy" id="1000566"/>
    <lineage>
        <taxon>Bacteria</taxon>
        <taxon>Bacillati</taxon>
        <taxon>Actinomycetota</taxon>
        <taxon>Actinomycetes</taxon>
        <taxon>Pseudonocardiales</taxon>
        <taxon>Pseudonocardiaceae</taxon>
        <taxon>Halosaccharopolyspora</taxon>
    </lineage>
</organism>
<proteinExistence type="predicted"/>
<dbReference type="Proteomes" id="UP000569329">
    <property type="component" value="Unassembled WGS sequence"/>
</dbReference>
<name>A0A839E4Y3_9PSEU</name>
<feature type="region of interest" description="Disordered" evidence="1">
    <location>
        <begin position="1"/>
        <end position="20"/>
    </location>
</feature>
<dbReference type="AlphaFoldDB" id="A0A839E4Y3"/>
<feature type="transmembrane region" description="Helical" evidence="2">
    <location>
        <begin position="50"/>
        <end position="68"/>
    </location>
</feature>
<reference evidence="3 4" key="1">
    <citation type="submission" date="2020-07" db="EMBL/GenBank/DDBJ databases">
        <title>Sequencing the genomes of 1000 actinobacteria strains.</title>
        <authorList>
            <person name="Klenk H.-P."/>
        </authorList>
    </citation>
    <scope>NUCLEOTIDE SEQUENCE [LARGE SCALE GENOMIC DNA]</scope>
    <source>
        <strain evidence="3 4">DSM 45975</strain>
    </source>
</reference>
<evidence type="ECO:0000313" key="4">
    <source>
        <dbReference type="Proteomes" id="UP000569329"/>
    </source>
</evidence>
<evidence type="ECO:0000313" key="3">
    <source>
        <dbReference type="EMBL" id="MBA8825968.1"/>
    </source>
</evidence>
<keyword evidence="2" id="KW-0472">Membrane</keyword>
<dbReference type="EMBL" id="JACGWZ010000004">
    <property type="protein sequence ID" value="MBA8825968.1"/>
    <property type="molecule type" value="Genomic_DNA"/>
</dbReference>
<keyword evidence="2" id="KW-1133">Transmembrane helix</keyword>
<keyword evidence="4" id="KW-1185">Reference proteome</keyword>
<protein>
    <submittedName>
        <fullName evidence="3">Uncharacterized protein</fullName>
    </submittedName>
</protein>
<accession>A0A839E4Y3</accession>
<evidence type="ECO:0000256" key="2">
    <source>
        <dbReference type="SAM" id="Phobius"/>
    </source>
</evidence>